<dbReference type="GO" id="GO:0071555">
    <property type="term" value="P:cell wall organization"/>
    <property type="evidence" value="ECO:0007669"/>
    <property type="project" value="TreeGrafter"/>
</dbReference>
<dbReference type="GO" id="GO:0008658">
    <property type="term" value="F:penicillin binding"/>
    <property type="evidence" value="ECO:0007669"/>
    <property type="project" value="InterPro"/>
</dbReference>
<feature type="domain" description="Penicillin binding protein A dimerisation" evidence="2">
    <location>
        <begin position="52"/>
        <end position="133"/>
    </location>
</feature>
<keyword evidence="4" id="KW-1185">Reference proteome</keyword>
<dbReference type="Pfam" id="PF21922">
    <property type="entry name" value="PBP_dimer_2"/>
    <property type="match status" value="1"/>
</dbReference>
<evidence type="ECO:0000259" key="1">
    <source>
        <dbReference type="Pfam" id="PF00905"/>
    </source>
</evidence>
<proteinExistence type="predicted"/>
<dbReference type="GO" id="GO:0005886">
    <property type="term" value="C:plasma membrane"/>
    <property type="evidence" value="ECO:0007669"/>
    <property type="project" value="TreeGrafter"/>
</dbReference>
<dbReference type="Gene3D" id="3.90.1310.10">
    <property type="entry name" value="Penicillin-binding protein 2a (Domain 2)"/>
    <property type="match status" value="1"/>
</dbReference>
<organism evidence="3 4">
    <name type="scientific">Parafrankia irregularis</name>
    <dbReference type="NCBI Taxonomy" id="795642"/>
    <lineage>
        <taxon>Bacteria</taxon>
        <taxon>Bacillati</taxon>
        <taxon>Actinomycetota</taxon>
        <taxon>Actinomycetes</taxon>
        <taxon>Frankiales</taxon>
        <taxon>Frankiaceae</taxon>
        <taxon>Parafrankia</taxon>
    </lineage>
</organism>
<protein>
    <submittedName>
        <fullName evidence="3">Peptidoglycan glycosyltransferase</fullName>
    </submittedName>
</protein>
<dbReference type="RefSeq" id="WP_091279570.1">
    <property type="nucleotide sequence ID" value="NZ_FAOZ01000014.1"/>
</dbReference>
<evidence type="ECO:0000313" key="3">
    <source>
        <dbReference type="EMBL" id="CUU57686.1"/>
    </source>
</evidence>
<dbReference type="PANTHER" id="PTHR30627">
    <property type="entry name" value="PEPTIDOGLYCAN D,D-TRANSPEPTIDASE"/>
    <property type="match status" value="1"/>
</dbReference>
<dbReference type="SUPFAM" id="SSF56601">
    <property type="entry name" value="beta-lactamase/transpeptidase-like"/>
    <property type="match status" value="1"/>
</dbReference>
<dbReference type="Gene3D" id="3.40.710.10">
    <property type="entry name" value="DD-peptidase/beta-lactamase superfamily"/>
    <property type="match status" value="1"/>
</dbReference>
<accession>A0A0S4QTD6</accession>
<keyword evidence="3" id="KW-0808">Transferase</keyword>
<dbReference type="InterPro" id="IPR054120">
    <property type="entry name" value="PBPA_dimer"/>
</dbReference>
<dbReference type="SUPFAM" id="SSF56519">
    <property type="entry name" value="Penicillin binding protein dimerisation domain"/>
    <property type="match status" value="1"/>
</dbReference>
<name>A0A0S4QTD6_9ACTN</name>
<dbReference type="GO" id="GO:0071972">
    <property type="term" value="F:peptidoglycan L,D-transpeptidase activity"/>
    <property type="evidence" value="ECO:0007669"/>
    <property type="project" value="TreeGrafter"/>
</dbReference>
<dbReference type="InterPro" id="IPR036138">
    <property type="entry name" value="PBP_dimer_sf"/>
</dbReference>
<dbReference type="Pfam" id="PF00905">
    <property type="entry name" value="Transpeptidase"/>
    <property type="match status" value="1"/>
</dbReference>
<dbReference type="InterPro" id="IPR050515">
    <property type="entry name" value="Beta-lactam/transpept"/>
</dbReference>
<evidence type="ECO:0000259" key="2">
    <source>
        <dbReference type="Pfam" id="PF21922"/>
    </source>
</evidence>
<dbReference type="InterPro" id="IPR012338">
    <property type="entry name" value="Beta-lactam/transpept-like"/>
</dbReference>
<dbReference type="InterPro" id="IPR001460">
    <property type="entry name" value="PCN-bd_Tpept"/>
</dbReference>
<dbReference type="GO" id="GO:0016740">
    <property type="term" value="F:transferase activity"/>
    <property type="evidence" value="ECO:0007669"/>
    <property type="project" value="UniProtKB-KW"/>
</dbReference>
<feature type="domain" description="Penicillin-binding protein transpeptidase" evidence="1">
    <location>
        <begin position="154"/>
        <end position="476"/>
    </location>
</feature>
<reference evidence="4" key="1">
    <citation type="submission" date="2015-11" db="EMBL/GenBank/DDBJ databases">
        <authorList>
            <person name="Varghese N."/>
        </authorList>
    </citation>
    <scope>NUCLEOTIDE SEQUENCE [LARGE SCALE GENOMIC DNA]</scope>
    <source>
        <strain evidence="4">DSM 45899</strain>
    </source>
</reference>
<dbReference type="AlphaFoldDB" id="A0A0S4QTD6"/>
<evidence type="ECO:0000313" key="4">
    <source>
        <dbReference type="Proteomes" id="UP000198802"/>
    </source>
</evidence>
<dbReference type="PANTHER" id="PTHR30627:SF24">
    <property type="entry name" value="PENICILLIN-BINDING PROTEIN 4B"/>
    <property type="match status" value="1"/>
</dbReference>
<dbReference type="EMBL" id="FAOZ01000014">
    <property type="protein sequence ID" value="CUU57686.1"/>
    <property type="molecule type" value="Genomic_DNA"/>
</dbReference>
<gene>
    <name evidence="3" type="ORF">Ga0074812_11432</name>
</gene>
<sequence length="483" mass="50909">MSSPIRRVAIACMILFAALLVNANWIQVGQVNRLKKEPTNARQIADRLERQRGGIIAGDTEIALSVPVDDEYKYQRQYPAGQLYANVTGYYSLFTTAGLEDSQNVFLSGDDDRLLASRVTDLFSGEDRRGGTVVTTIVPRLQQVATEALAGRKGAVVALDPRTGAILAMVTSPTYDPNTVASHSSSTATDAYQGLSTDKNQPLLNRPAQQTYPPGSTFKLVTAAAALSSGRYEPDTRVPAPDELTLPQSTTVLPNFDGETCGDGETDTLIHALTISCNTAFGELGIELGDDAVRAQAEAFGFNSTIEDFPLQQARSIFPNDLDGAQTAQSAIGQFNVQATPLQMAEVAAAIGNGGVRMKPYLVSELRGPDTKRISRTEPTVLSKPITPEVAAKLTTMMQSVVTSGTGRKAQISGVNVAGKTGTAEHGDGEDPHAWFVGFAPASAPEVAVAVIVEDGGGELGTGGAVAAPVAQKVMQAALDTQR</sequence>
<dbReference type="Proteomes" id="UP000198802">
    <property type="component" value="Unassembled WGS sequence"/>
</dbReference>